<evidence type="ECO:0000256" key="5">
    <source>
        <dbReference type="ARBA" id="ARBA00023180"/>
    </source>
</evidence>
<keyword evidence="14" id="KW-1185">Reference proteome</keyword>
<keyword evidence="6" id="KW-0119">Carbohydrate metabolism</keyword>
<keyword evidence="2" id="KW-1003">Cell membrane</keyword>
<evidence type="ECO:0000256" key="2">
    <source>
        <dbReference type="ARBA" id="ARBA00022475"/>
    </source>
</evidence>
<dbReference type="PANTHER" id="PTHR16631">
    <property type="entry name" value="GLUCAN 1,3-BETA-GLUCOSIDASE"/>
    <property type="match status" value="1"/>
</dbReference>
<dbReference type="GO" id="GO:0005886">
    <property type="term" value="C:plasma membrane"/>
    <property type="evidence" value="ECO:0007669"/>
    <property type="project" value="UniProtKB-SubCell"/>
</dbReference>
<evidence type="ECO:0000256" key="3">
    <source>
        <dbReference type="ARBA" id="ARBA00022801"/>
    </source>
</evidence>
<reference evidence="13 14" key="1">
    <citation type="submission" date="2020-08" db="EMBL/GenBank/DDBJ databases">
        <title>Genome sequence of Rhizobiales bacterium strain IZ6.</title>
        <authorList>
            <person name="Nakai R."/>
            <person name="Naganuma T."/>
        </authorList>
    </citation>
    <scope>NUCLEOTIDE SEQUENCE [LARGE SCALE GENOMIC DNA]</scope>
    <source>
        <strain evidence="13 14">IZ6</strain>
    </source>
</reference>
<comment type="function">
    <text evidence="9">Glucanases play a role in cell expansion during growth, in cell-cell fusion during mating, and in spore release during sporulation. This enzyme may be involved in beta-glucan degradation. Active on laminarin and lichenan.</text>
</comment>
<evidence type="ECO:0000256" key="4">
    <source>
        <dbReference type="ARBA" id="ARBA00023136"/>
    </source>
</evidence>
<feature type="transmembrane region" description="Helical" evidence="12">
    <location>
        <begin position="481"/>
        <end position="500"/>
    </location>
</feature>
<evidence type="ECO:0000256" key="11">
    <source>
        <dbReference type="ARBA" id="ARBA00043078"/>
    </source>
</evidence>
<dbReference type="InterPro" id="IPR050732">
    <property type="entry name" value="Beta-glucan_modifiers"/>
</dbReference>
<evidence type="ECO:0000256" key="10">
    <source>
        <dbReference type="ARBA" id="ARBA00042373"/>
    </source>
</evidence>
<feature type="transmembrane region" description="Helical" evidence="12">
    <location>
        <begin position="506"/>
        <end position="525"/>
    </location>
</feature>
<feature type="transmembrane region" description="Helical" evidence="12">
    <location>
        <begin position="455"/>
        <end position="474"/>
    </location>
</feature>
<sequence>MPIRLPVLLLPAVLAVIVLFNWQVGAPVTMPASPLAAGEKIPCVSYAPFRRGQSPFTEDIVISAAQIDEDFAHLSKVTECVRTYAVDQGLENVPVLAKKHGLKVILGIWLGREAPKNALQIEAGVKLANRYPDVIRLLVIGNEALLRGEISEKDLGGILKSVKARVKVPTTYADVWEFWERHKGLADFVDTVTVHILPYWEDAPVPAGQAGKHVADIRKHVGEVFAGKPILIGETGWPSEGRMRWGARATPADQAQVLHDLLELKKSSGYDVNLIEAFDQPWKRLLEGTVGGYWGLLDADTREPKFHWGEAVSNYPKWKEQAVLGAALALMMFASAYVAGRGRTIEAKSWIAVAVTAAVAGCTIGLAVHMHAIGARTPFELGRAAVYLVLAAASPVIAAAALVQGTAPISFARLMGRPARIKGLETWLAALLAGITVLSVYLALGLVFDPRYREFATSTLIGPVTGFLMLALLARRTGSVFSERIFAAVLTMSSIVIVVQEKLSNWEALLFAALLLILAGTLVLARAGQEQAAEVPAPAR</sequence>
<dbReference type="PANTHER" id="PTHR16631:SF17">
    <property type="entry name" value="GLUCAN ENDO-1,3-BETA-GLUCOSIDASE BTGC"/>
    <property type="match status" value="1"/>
</dbReference>
<feature type="transmembrane region" description="Helical" evidence="12">
    <location>
        <begin position="424"/>
        <end position="443"/>
    </location>
</feature>
<dbReference type="GO" id="GO:0000272">
    <property type="term" value="P:polysaccharide catabolic process"/>
    <property type="evidence" value="ECO:0007669"/>
    <property type="project" value="UniProtKB-KW"/>
</dbReference>
<accession>A0A6S6QNE9</accession>
<evidence type="ECO:0000313" key="14">
    <source>
        <dbReference type="Proteomes" id="UP000515317"/>
    </source>
</evidence>
<evidence type="ECO:0000256" key="12">
    <source>
        <dbReference type="SAM" id="Phobius"/>
    </source>
</evidence>
<keyword evidence="4 12" id="KW-0472">Membrane</keyword>
<dbReference type="KEGG" id="tso:IZ6_16710"/>
<keyword evidence="7" id="KW-0961">Cell wall biogenesis/degradation</keyword>
<feature type="transmembrane region" description="Helical" evidence="12">
    <location>
        <begin position="351"/>
        <end position="372"/>
    </location>
</feature>
<evidence type="ECO:0000256" key="9">
    <source>
        <dbReference type="ARBA" id="ARBA00037649"/>
    </source>
</evidence>
<keyword evidence="12" id="KW-1133">Transmembrane helix</keyword>
<name>A0A6S6QNE9_9HYPH</name>
<evidence type="ECO:0000256" key="8">
    <source>
        <dbReference type="ARBA" id="ARBA00023326"/>
    </source>
</evidence>
<dbReference type="EMBL" id="AP023361">
    <property type="protein sequence ID" value="BCJ90936.1"/>
    <property type="molecule type" value="Genomic_DNA"/>
</dbReference>
<comment type="subcellular location">
    <subcellularLocation>
        <location evidence="1">Cell membrane</location>
    </subcellularLocation>
</comment>
<feature type="transmembrane region" description="Helical" evidence="12">
    <location>
        <begin position="384"/>
        <end position="403"/>
    </location>
</feature>
<dbReference type="GO" id="GO:0071555">
    <property type="term" value="P:cell wall organization"/>
    <property type="evidence" value="ECO:0007669"/>
    <property type="project" value="UniProtKB-KW"/>
</dbReference>
<dbReference type="AlphaFoldDB" id="A0A6S6QNE9"/>
<proteinExistence type="predicted"/>
<protein>
    <recommendedName>
        <fullName evidence="11">Endo-1,3-beta-glucanase btgC</fullName>
    </recommendedName>
    <alternativeName>
        <fullName evidence="10">Laminarinase btgC</fullName>
    </alternativeName>
</protein>
<evidence type="ECO:0000256" key="7">
    <source>
        <dbReference type="ARBA" id="ARBA00023316"/>
    </source>
</evidence>
<gene>
    <name evidence="13" type="primary">ndvC</name>
    <name evidence="13" type="ORF">IZ6_16710</name>
</gene>
<evidence type="ECO:0000256" key="1">
    <source>
        <dbReference type="ARBA" id="ARBA00004236"/>
    </source>
</evidence>
<keyword evidence="12" id="KW-0812">Transmembrane</keyword>
<dbReference type="Gene3D" id="3.20.20.80">
    <property type="entry name" value="Glycosidases"/>
    <property type="match status" value="1"/>
</dbReference>
<evidence type="ECO:0000256" key="6">
    <source>
        <dbReference type="ARBA" id="ARBA00023277"/>
    </source>
</evidence>
<dbReference type="GO" id="GO:0016787">
    <property type="term" value="F:hydrolase activity"/>
    <property type="evidence" value="ECO:0007669"/>
    <property type="project" value="UniProtKB-KW"/>
</dbReference>
<keyword evidence="5" id="KW-0325">Glycoprotein</keyword>
<keyword evidence="3" id="KW-0378">Hydrolase</keyword>
<evidence type="ECO:0000313" key="13">
    <source>
        <dbReference type="EMBL" id="BCJ90936.1"/>
    </source>
</evidence>
<keyword evidence="8" id="KW-0624">Polysaccharide degradation</keyword>
<dbReference type="RefSeq" id="WP_222874623.1">
    <property type="nucleotide sequence ID" value="NZ_AP023361.1"/>
</dbReference>
<dbReference type="SUPFAM" id="SSF51445">
    <property type="entry name" value="(Trans)glycosidases"/>
    <property type="match status" value="1"/>
</dbReference>
<dbReference type="Proteomes" id="UP000515317">
    <property type="component" value="Chromosome"/>
</dbReference>
<organism evidence="13 14">
    <name type="scientific">Terrihabitans soli</name>
    <dbReference type="NCBI Taxonomy" id="708113"/>
    <lineage>
        <taxon>Bacteria</taxon>
        <taxon>Pseudomonadati</taxon>
        <taxon>Pseudomonadota</taxon>
        <taxon>Alphaproteobacteria</taxon>
        <taxon>Hyphomicrobiales</taxon>
        <taxon>Terrihabitans</taxon>
    </lineage>
</organism>
<dbReference type="InterPro" id="IPR017853">
    <property type="entry name" value="GH"/>
</dbReference>
<feature type="transmembrane region" description="Helical" evidence="12">
    <location>
        <begin position="322"/>
        <end position="339"/>
    </location>
</feature>